<reference evidence="1" key="1">
    <citation type="submission" date="2020-10" db="EMBL/GenBank/DDBJ databases">
        <authorList>
            <person name="Han B."/>
            <person name="Lu T."/>
            <person name="Zhao Q."/>
            <person name="Huang X."/>
            <person name="Zhao Y."/>
        </authorList>
    </citation>
    <scope>NUCLEOTIDE SEQUENCE</scope>
</reference>
<proteinExistence type="predicted"/>
<protein>
    <submittedName>
        <fullName evidence="1">Uncharacterized protein</fullName>
    </submittedName>
</protein>
<dbReference type="AlphaFoldDB" id="A0A811NT33"/>
<evidence type="ECO:0000313" key="2">
    <source>
        <dbReference type="Proteomes" id="UP000604825"/>
    </source>
</evidence>
<comment type="caution">
    <text evidence="1">The sequence shown here is derived from an EMBL/GenBank/DDBJ whole genome shotgun (WGS) entry which is preliminary data.</text>
</comment>
<evidence type="ECO:0000313" key="1">
    <source>
        <dbReference type="EMBL" id="CAD6226086.1"/>
    </source>
</evidence>
<sequence length="94" mass="9639">MPSIAGSDAYIDSWRAMGSIGVVFHGGIPTSPAPPTSTVLRPVFPSVPSPRLGIPTSSGHGIHSARKVKAVAMYSQDPLSVAADSLANMLVGLQ</sequence>
<accession>A0A811NT33</accession>
<dbReference type="EMBL" id="CAJGYO010000004">
    <property type="protein sequence ID" value="CAD6226086.1"/>
    <property type="molecule type" value="Genomic_DNA"/>
</dbReference>
<organism evidence="1 2">
    <name type="scientific">Miscanthus lutarioriparius</name>
    <dbReference type="NCBI Taxonomy" id="422564"/>
    <lineage>
        <taxon>Eukaryota</taxon>
        <taxon>Viridiplantae</taxon>
        <taxon>Streptophyta</taxon>
        <taxon>Embryophyta</taxon>
        <taxon>Tracheophyta</taxon>
        <taxon>Spermatophyta</taxon>
        <taxon>Magnoliopsida</taxon>
        <taxon>Liliopsida</taxon>
        <taxon>Poales</taxon>
        <taxon>Poaceae</taxon>
        <taxon>PACMAD clade</taxon>
        <taxon>Panicoideae</taxon>
        <taxon>Andropogonodae</taxon>
        <taxon>Andropogoneae</taxon>
        <taxon>Saccharinae</taxon>
        <taxon>Miscanthus</taxon>
    </lineage>
</organism>
<name>A0A811NT33_9POAL</name>
<dbReference type="Proteomes" id="UP000604825">
    <property type="component" value="Unassembled WGS sequence"/>
</dbReference>
<gene>
    <name evidence="1" type="ORF">NCGR_LOCUS17958</name>
</gene>
<keyword evidence="2" id="KW-1185">Reference proteome</keyword>